<organism evidence="1 2">
    <name type="scientific">Dokdonia sinensis</name>
    <dbReference type="NCBI Taxonomy" id="2479847"/>
    <lineage>
        <taxon>Bacteria</taxon>
        <taxon>Pseudomonadati</taxon>
        <taxon>Bacteroidota</taxon>
        <taxon>Flavobacteriia</taxon>
        <taxon>Flavobacteriales</taxon>
        <taxon>Flavobacteriaceae</taxon>
        <taxon>Dokdonia</taxon>
    </lineage>
</organism>
<dbReference type="EMBL" id="REFV01000005">
    <property type="protein sequence ID" value="RMB60492.1"/>
    <property type="molecule type" value="Genomic_DNA"/>
</dbReference>
<reference evidence="1 2" key="1">
    <citation type="submission" date="2018-10" db="EMBL/GenBank/DDBJ databases">
        <title>Dokdonia luteus sp. nov., isolated from sea water.</title>
        <authorList>
            <person name="Zhou L.Y."/>
            <person name="Du Z.J."/>
        </authorList>
    </citation>
    <scope>NUCLEOTIDE SEQUENCE [LARGE SCALE GENOMIC DNA]</scope>
    <source>
        <strain evidence="1 2">SH27</strain>
    </source>
</reference>
<protein>
    <submittedName>
        <fullName evidence="1">Uncharacterized protein</fullName>
    </submittedName>
</protein>
<accession>A0A3M0GCT3</accession>
<evidence type="ECO:0000313" key="2">
    <source>
        <dbReference type="Proteomes" id="UP000281985"/>
    </source>
</evidence>
<name>A0A3M0GCT3_9FLAO</name>
<dbReference type="AlphaFoldDB" id="A0A3M0GCT3"/>
<sequence>MLTLLVLVSCNTVKTTTQSVDSGDFDHAIQVAIKKLDKNPDKKRKQPYILLLEEAYAKVVAQDEARIAYLEKDGDKVHLEEIYNTLNDLKYRQTQVKRLLPLYIEKEKRAIVLDFKYYDDKILAVKSELTDYLYAEAVEEYAFANLPDRQAGAKKDHRSVYNKLSHLNELTPNFKDVNSLMAEVKIKGTDFVSVQLYNDAPVILPFQLERELLDFSTYGLDDFWTEYHTGTQNGIVYDYNLEVGLREINVSPEHIFESLTEAKKVIKDGTEFQKDEDGNYVLDKNGDRIVIDKLVTVTAEYYEYRQSKAVQVQGRARFVDLKTNRVMDSFPLASEFIFTHHYADYEGDKRALTRDQYLLTRNRPLRFPTDEQMVFDAGEDLKENLKQIVRRQRFVI</sequence>
<proteinExistence type="predicted"/>
<gene>
    <name evidence="1" type="ORF">EAX61_06630</name>
</gene>
<keyword evidence="2" id="KW-1185">Reference proteome</keyword>
<dbReference type="Proteomes" id="UP000281985">
    <property type="component" value="Unassembled WGS sequence"/>
</dbReference>
<evidence type="ECO:0000313" key="1">
    <source>
        <dbReference type="EMBL" id="RMB60492.1"/>
    </source>
</evidence>
<comment type="caution">
    <text evidence="1">The sequence shown here is derived from an EMBL/GenBank/DDBJ whole genome shotgun (WGS) entry which is preliminary data.</text>
</comment>